<dbReference type="Gramene" id="mRNA:HanXRQr2_Chr02g0047801">
    <property type="protein sequence ID" value="mRNA:HanXRQr2_Chr02g0047801"/>
    <property type="gene ID" value="HanXRQr2_Chr02g0047801"/>
</dbReference>
<dbReference type="AlphaFoldDB" id="A0A9K3NXI7"/>
<gene>
    <name evidence="1" type="ORF">HanXRQr2_Chr02g0047801</name>
</gene>
<reference evidence="1" key="1">
    <citation type="journal article" date="2017" name="Nature">
        <title>The sunflower genome provides insights into oil metabolism, flowering and Asterid evolution.</title>
        <authorList>
            <person name="Badouin H."/>
            <person name="Gouzy J."/>
            <person name="Grassa C.J."/>
            <person name="Murat F."/>
            <person name="Staton S.E."/>
            <person name="Cottret L."/>
            <person name="Lelandais-Briere C."/>
            <person name="Owens G.L."/>
            <person name="Carrere S."/>
            <person name="Mayjonade B."/>
            <person name="Legrand L."/>
            <person name="Gill N."/>
            <person name="Kane N.C."/>
            <person name="Bowers J.E."/>
            <person name="Hubner S."/>
            <person name="Bellec A."/>
            <person name="Berard A."/>
            <person name="Berges H."/>
            <person name="Blanchet N."/>
            <person name="Boniface M.C."/>
            <person name="Brunel D."/>
            <person name="Catrice O."/>
            <person name="Chaidir N."/>
            <person name="Claudel C."/>
            <person name="Donnadieu C."/>
            <person name="Faraut T."/>
            <person name="Fievet G."/>
            <person name="Helmstetter N."/>
            <person name="King M."/>
            <person name="Knapp S.J."/>
            <person name="Lai Z."/>
            <person name="Le Paslier M.C."/>
            <person name="Lippi Y."/>
            <person name="Lorenzon L."/>
            <person name="Mandel J.R."/>
            <person name="Marage G."/>
            <person name="Marchand G."/>
            <person name="Marquand E."/>
            <person name="Bret-Mestries E."/>
            <person name="Morien E."/>
            <person name="Nambeesan S."/>
            <person name="Nguyen T."/>
            <person name="Pegot-Espagnet P."/>
            <person name="Pouilly N."/>
            <person name="Raftis F."/>
            <person name="Sallet E."/>
            <person name="Schiex T."/>
            <person name="Thomas J."/>
            <person name="Vandecasteele C."/>
            <person name="Vares D."/>
            <person name="Vear F."/>
            <person name="Vautrin S."/>
            <person name="Crespi M."/>
            <person name="Mangin B."/>
            <person name="Burke J.M."/>
            <person name="Salse J."/>
            <person name="Munos S."/>
            <person name="Vincourt P."/>
            <person name="Rieseberg L.H."/>
            <person name="Langlade N.B."/>
        </authorList>
    </citation>
    <scope>NUCLEOTIDE SEQUENCE</scope>
    <source>
        <tissue evidence="1">Leaves</tissue>
    </source>
</reference>
<evidence type="ECO:0000313" key="1">
    <source>
        <dbReference type="EMBL" id="KAF5816982.1"/>
    </source>
</evidence>
<name>A0A9K3NXI7_HELAN</name>
<reference evidence="1" key="2">
    <citation type="submission" date="2020-06" db="EMBL/GenBank/DDBJ databases">
        <title>Helianthus annuus Genome sequencing and assembly Release 2.</title>
        <authorList>
            <person name="Gouzy J."/>
            <person name="Langlade N."/>
            <person name="Munos S."/>
        </authorList>
    </citation>
    <scope>NUCLEOTIDE SEQUENCE</scope>
    <source>
        <tissue evidence="1">Leaves</tissue>
    </source>
</reference>
<sequence>MREEYINNNLNLIETSGERIMFASLTATKAKDIEHMLIDYESGSSSDSENEYIHRCITAIITEEQLLKEKCQPIHRHHSSLLKEY</sequence>
<proteinExistence type="predicted"/>
<organism evidence="1 2">
    <name type="scientific">Helianthus annuus</name>
    <name type="common">Common sunflower</name>
    <dbReference type="NCBI Taxonomy" id="4232"/>
    <lineage>
        <taxon>Eukaryota</taxon>
        <taxon>Viridiplantae</taxon>
        <taxon>Streptophyta</taxon>
        <taxon>Embryophyta</taxon>
        <taxon>Tracheophyta</taxon>
        <taxon>Spermatophyta</taxon>
        <taxon>Magnoliopsida</taxon>
        <taxon>eudicotyledons</taxon>
        <taxon>Gunneridae</taxon>
        <taxon>Pentapetalae</taxon>
        <taxon>asterids</taxon>
        <taxon>campanulids</taxon>
        <taxon>Asterales</taxon>
        <taxon>Asteraceae</taxon>
        <taxon>Asteroideae</taxon>
        <taxon>Heliantheae alliance</taxon>
        <taxon>Heliantheae</taxon>
        <taxon>Helianthus</taxon>
    </lineage>
</organism>
<dbReference type="Proteomes" id="UP000215914">
    <property type="component" value="Unassembled WGS sequence"/>
</dbReference>
<comment type="caution">
    <text evidence="1">The sequence shown here is derived from an EMBL/GenBank/DDBJ whole genome shotgun (WGS) entry which is preliminary data.</text>
</comment>
<evidence type="ECO:0000313" key="2">
    <source>
        <dbReference type="Proteomes" id="UP000215914"/>
    </source>
</evidence>
<accession>A0A9K3NXI7</accession>
<dbReference type="EMBL" id="MNCJ02000317">
    <property type="protein sequence ID" value="KAF5816982.1"/>
    <property type="molecule type" value="Genomic_DNA"/>
</dbReference>
<keyword evidence="2" id="KW-1185">Reference proteome</keyword>
<protein>
    <submittedName>
        <fullName evidence="1">Uncharacterized protein</fullName>
    </submittedName>
</protein>